<evidence type="ECO:0000256" key="1">
    <source>
        <dbReference type="SAM" id="MobiDB-lite"/>
    </source>
</evidence>
<dbReference type="Pfam" id="PF12937">
    <property type="entry name" value="F-box-like"/>
    <property type="match status" value="1"/>
</dbReference>
<dbReference type="InterPro" id="IPR001810">
    <property type="entry name" value="F-box_dom"/>
</dbReference>
<dbReference type="CDD" id="cd09917">
    <property type="entry name" value="F-box_SF"/>
    <property type="match status" value="1"/>
</dbReference>
<feature type="compositionally biased region" description="Basic residues" evidence="1">
    <location>
        <begin position="21"/>
        <end position="31"/>
    </location>
</feature>
<evidence type="ECO:0000313" key="3">
    <source>
        <dbReference type="EMBL" id="AJF97313.1"/>
    </source>
</evidence>
<dbReference type="KEGG" id="vg:23462230"/>
<feature type="domain" description="F-box" evidence="2">
    <location>
        <begin position="57"/>
        <end position="103"/>
    </location>
</feature>
<protein>
    <submittedName>
        <fullName evidence="3">F-box domain protein</fullName>
    </submittedName>
</protein>
<reference evidence="3 4" key="1">
    <citation type="journal article" date="2015" name="Parasitol. Res.">
        <title>Viruses in close associations with free-living amoebae.</title>
        <authorList>
            <person name="Scheid P."/>
        </authorList>
    </citation>
    <scope>NUCLEOTIDE SEQUENCE [LARGE SCALE GENOMIC DNA]</scope>
    <source>
        <strain evidence="3">KlaHel</strain>
    </source>
</reference>
<dbReference type="Proteomes" id="UP000202511">
    <property type="component" value="Segment"/>
</dbReference>
<accession>A0A0B5IX55</accession>
<dbReference type="RefSeq" id="YP_009119548.1">
    <property type="nucleotide sequence ID" value="NC_026440.1"/>
</dbReference>
<feature type="region of interest" description="Disordered" evidence="1">
    <location>
        <begin position="21"/>
        <end position="60"/>
    </location>
</feature>
<proteinExistence type="predicted"/>
<organism evidence="3 4">
    <name type="scientific">Pandoravirus inopinatum</name>
    <dbReference type="NCBI Taxonomy" id="1605721"/>
    <lineage>
        <taxon>Viruses</taxon>
        <taxon>Pandoravirus</taxon>
    </lineage>
</organism>
<dbReference type="PROSITE" id="PS50181">
    <property type="entry name" value="FBOX"/>
    <property type="match status" value="1"/>
</dbReference>
<sequence length="311" mass="34074">MERKRTNRIFWRLPCRKRQRRQRDARNHRRLPSSVMSGCANNRRNDDEGGGKGNTRVPSVSHMPDELIERVLGLLSGRDLAAAACTCRAVARVADCERLWKAVYRRDVCAAGPPIEHIDHEAHGKSTRWLYGLMAALVGRVRIGPTGRLTARIAGPDGIVTHSGEFVVVVSEKTGYAEFVLDGYGAKRQFYGSAYIHEGQFVRGVLGGVGRSALMHKAIDGGGVHMTSRGPFVGGLPHGLMRVEYDTGTVEFAEYVQNKANGRFFRVEPDGSADAGSVVTPDTHCDRPGVERLPRACCATILPTVAASPWR</sequence>
<dbReference type="EMBL" id="KP136319">
    <property type="protein sequence ID" value="AJF97313.1"/>
    <property type="molecule type" value="Genomic_DNA"/>
</dbReference>
<dbReference type="Gene3D" id="1.20.1280.50">
    <property type="match status" value="1"/>
</dbReference>
<dbReference type="InterPro" id="IPR036047">
    <property type="entry name" value="F-box-like_dom_sf"/>
</dbReference>
<dbReference type="SUPFAM" id="SSF82185">
    <property type="entry name" value="Histone H3 K4-specific methyltransferase SET7/9 N-terminal domain"/>
    <property type="match status" value="1"/>
</dbReference>
<evidence type="ECO:0000313" key="4">
    <source>
        <dbReference type="Proteomes" id="UP000202511"/>
    </source>
</evidence>
<evidence type="ECO:0000259" key="2">
    <source>
        <dbReference type="PROSITE" id="PS50181"/>
    </source>
</evidence>
<dbReference type="GeneID" id="23462230"/>
<dbReference type="SUPFAM" id="SSF81383">
    <property type="entry name" value="F-box domain"/>
    <property type="match status" value="1"/>
</dbReference>
<name>A0A0B5IX55_9VIRU</name>